<evidence type="ECO:0000256" key="1">
    <source>
        <dbReference type="SAM" id="MobiDB-lite"/>
    </source>
</evidence>
<reference evidence="2" key="1">
    <citation type="journal article" date="2020" name="Nature">
        <title>Giant virus diversity and host interactions through global metagenomics.</title>
        <authorList>
            <person name="Schulz F."/>
            <person name="Roux S."/>
            <person name="Paez-Espino D."/>
            <person name="Jungbluth S."/>
            <person name="Walsh D.A."/>
            <person name="Denef V.J."/>
            <person name="McMahon K.D."/>
            <person name="Konstantinidis K.T."/>
            <person name="Eloe-Fadrosh E.A."/>
            <person name="Kyrpides N.C."/>
            <person name="Woyke T."/>
        </authorList>
    </citation>
    <scope>NUCLEOTIDE SEQUENCE</scope>
    <source>
        <strain evidence="2">GVMAG-M-3300023174-57</strain>
    </source>
</reference>
<feature type="compositionally biased region" description="Polar residues" evidence="1">
    <location>
        <begin position="26"/>
        <end position="45"/>
    </location>
</feature>
<proteinExistence type="predicted"/>
<organism evidence="2">
    <name type="scientific">viral metagenome</name>
    <dbReference type="NCBI Taxonomy" id="1070528"/>
    <lineage>
        <taxon>unclassified sequences</taxon>
        <taxon>metagenomes</taxon>
        <taxon>organismal metagenomes</taxon>
    </lineage>
</organism>
<dbReference type="AlphaFoldDB" id="A0A6C0DS31"/>
<sequence>MPTSVHDASLTTRLRRQRALAAFRTSTNFPVNNSTHPEQPNTQTGDVPADARFGCTVGCTSTSSFNSAGYSFHYGSQSSGNASGRF</sequence>
<feature type="region of interest" description="Disordered" evidence="1">
    <location>
        <begin position="24"/>
        <end position="48"/>
    </location>
</feature>
<name>A0A6C0DS31_9ZZZZ</name>
<accession>A0A6C0DS31</accession>
<dbReference type="EMBL" id="MN739664">
    <property type="protein sequence ID" value="QHT19302.1"/>
    <property type="molecule type" value="Genomic_DNA"/>
</dbReference>
<protein>
    <submittedName>
        <fullName evidence="2">Uncharacterized protein</fullName>
    </submittedName>
</protein>
<evidence type="ECO:0000313" key="2">
    <source>
        <dbReference type="EMBL" id="QHT19302.1"/>
    </source>
</evidence>